<dbReference type="RefSeq" id="WP_326509316.1">
    <property type="nucleotide sequence ID" value="NZ_JAWIIV010000033.1"/>
</dbReference>
<keyword evidence="2" id="KW-1185">Reference proteome</keyword>
<gene>
    <name evidence="1" type="ORF">RY831_26120</name>
</gene>
<dbReference type="Pfam" id="PF11142">
    <property type="entry name" value="DUF2917"/>
    <property type="match status" value="1"/>
</dbReference>
<organism evidence="1 2">
    <name type="scientific">Noviherbaspirillum album</name>
    <dbReference type="NCBI Taxonomy" id="3080276"/>
    <lineage>
        <taxon>Bacteria</taxon>
        <taxon>Pseudomonadati</taxon>
        <taxon>Pseudomonadota</taxon>
        <taxon>Betaproteobacteria</taxon>
        <taxon>Burkholderiales</taxon>
        <taxon>Oxalobacteraceae</taxon>
        <taxon>Noviherbaspirillum</taxon>
    </lineage>
</organism>
<accession>A0ABU6JG61</accession>
<evidence type="ECO:0000313" key="2">
    <source>
        <dbReference type="Proteomes" id="UP001352263"/>
    </source>
</evidence>
<proteinExistence type="predicted"/>
<protein>
    <submittedName>
        <fullName evidence="1">DUF2917 domain-containing protein</fullName>
    </submittedName>
</protein>
<evidence type="ECO:0000313" key="1">
    <source>
        <dbReference type="EMBL" id="MEC4722648.1"/>
    </source>
</evidence>
<dbReference type="InterPro" id="IPR021317">
    <property type="entry name" value="DUF2917"/>
</dbReference>
<name>A0ABU6JG61_9BURK</name>
<comment type="caution">
    <text evidence="1">The sequence shown here is derived from an EMBL/GenBank/DDBJ whole genome shotgun (WGS) entry which is preliminary data.</text>
</comment>
<dbReference type="EMBL" id="JAWIIV010000033">
    <property type="protein sequence ID" value="MEC4722648.1"/>
    <property type="molecule type" value="Genomic_DNA"/>
</dbReference>
<reference evidence="1 2" key="1">
    <citation type="submission" date="2023-10" db="EMBL/GenBank/DDBJ databases">
        <title>Noviherbaspirillum sp. CPCC 100848 genome assembly.</title>
        <authorList>
            <person name="Li X.Y."/>
            <person name="Fang X.M."/>
        </authorList>
    </citation>
    <scope>NUCLEOTIDE SEQUENCE [LARGE SCALE GENOMIC DNA]</scope>
    <source>
        <strain evidence="1 2">CPCC 100848</strain>
    </source>
</reference>
<dbReference type="Proteomes" id="UP001352263">
    <property type="component" value="Unassembled WGS sequence"/>
</dbReference>
<sequence length="115" mass="12350">MRGLFTNQLLSIAPGETISGIAPRAQTLRVTRGNVWLTVEGIKHDYWLCAGDSFTAIPGKLIVIEADSASSIDTRRAGARQAVANVGAWLVGLSQRLFGHDTVSLKRNRGCNSPC</sequence>